<keyword evidence="1" id="KW-0540">Nuclease</keyword>
<dbReference type="CDD" id="cd09898">
    <property type="entry name" value="H3TH_53EXO"/>
    <property type="match status" value="1"/>
</dbReference>
<dbReference type="PANTHER" id="PTHR42646:SF2">
    <property type="entry name" value="5'-3' EXONUCLEASE FAMILY PROTEIN"/>
    <property type="match status" value="1"/>
</dbReference>
<dbReference type="Proteomes" id="UP000682733">
    <property type="component" value="Unassembled WGS sequence"/>
</dbReference>
<evidence type="ECO:0000313" key="7">
    <source>
        <dbReference type="Proteomes" id="UP000677228"/>
    </source>
</evidence>
<dbReference type="EMBL" id="CAJNOK010000001">
    <property type="protein sequence ID" value="CAF0720754.1"/>
    <property type="molecule type" value="Genomic_DNA"/>
</dbReference>
<dbReference type="AlphaFoldDB" id="A0A8S2CQT7"/>
<gene>
    <name evidence="5" type="ORF">OVA965_LOCUS20</name>
    <name evidence="6" type="ORF">TMI583_LOCUS20</name>
</gene>
<dbReference type="SMART" id="SM00475">
    <property type="entry name" value="53EXOc"/>
    <property type="match status" value="1"/>
</dbReference>
<dbReference type="InterPro" id="IPR038969">
    <property type="entry name" value="FEN"/>
</dbReference>
<dbReference type="GO" id="GO:0017108">
    <property type="term" value="F:5'-flap endonuclease activity"/>
    <property type="evidence" value="ECO:0007669"/>
    <property type="project" value="InterPro"/>
</dbReference>
<dbReference type="InterPro" id="IPR029060">
    <property type="entry name" value="PIN-like_dom_sf"/>
</dbReference>
<dbReference type="SUPFAM" id="SSF47807">
    <property type="entry name" value="5' to 3' exonuclease, C-terminal subdomain"/>
    <property type="match status" value="1"/>
</dbReference>
<evidence type="ECO:0000313" key="6">
    <source>
        <dbReference type="EMBL" id="CAF3491880.1"/>
    </source>
</evidence>
<dbReference type="SUPFAM" id="SSF88723">
    <property type="entry name" value="PIN domain-like"/>
    <property type="match status" value="1"/>
</dbReference>
<dbReference type="Proteomes" id="UP000677228">
    <property type="component" value="Unassembled WGS sequence"/>
</dbReference>
<evidence type="ECO:0000313" key="5">
    <source>
        <dbReference type="EMBL" id="CAF0720754.1"/>
    </source>
</evidence>
<evidence type="ECO:0000256" key="1">
    <source>
        <dbReference type="ARBA" id="ARBA00022722"/>
    </source>
</evidence>
<protein>
    <recommendedName>
        <fullName evidence="4">5'-3' exonuclease domain-containing protein</fullName>
    </recommendedName>
</protein>
<comment type="caution">
    <text evidence="5">The sequence shown here is derived from an EMBL/GenBank/DDBJ whole genome shotgun (WGS) entry which is preliminary data.</text>
</comment>
<dbReference type="InterPro" id="IPR036279">
    <property type="entry name" value="5-3_exonuclease_C_sf"/>
</dbReference>
<dbReference type="InterPro" id="IPR020046">
    <property type="entry name" value="5-3_exonucl_a-hlix_arch_N"/>
</dbReference>
<dbReference type="Pfam" id="PF01367">
    <property type="entry name" value="5_3_exonuc"/>
    <property type="match status" value="1"/>
</dbReference>
<dbReference type="EMBL" id="CAJOBA010000001">
    <property type="protein sequence ID" value="CAF3491880.1"/>
    <property type="molecule type" value="Genomic_DNA"/>
</dbReference>
<organism evidence="5 7">
    <name type="scientific">Didymodactylos carnosus</name>
    <dbReference type="NCBI Taxonomy" id="1234261"/>
    <lineage>
        <taxon>Eukaryota</taxon>
        <taxon>Metazoa</taxon>
        <taxon>Spiralia</taxon>
        <taxon>Gnathifera</taxon>
        <taxon>Rotifera</taxon>
        <taxon>Eurotatoria</taxon>
        <taxon>Bdelloidea</taxon>
        <taxon>Philodinida</taxon>
        <taxon>Philodinidae</taxon>
        <taxon>Didymodactylos</taxon>
    </lineage>
</organism>
<accession>A0A8S2CQT7</accession>
<name>A0A8S2CQT7_9BILA</name>
<dbReference type="CDD" id="cd09859">
    <property type="entry name" value="PIN_53EXO"/>
    <property type="match status" value="1"/>
</dbReference>
<evidence type="ECO:0000256" key="3">
    <source>
        <dbReference type="ARBA" id="ARBA00023125"/>
    </source>
</evidence>
<dbReference type="SMART" id="SM00279">
    <property type="entry name" value="HhH2"/>
    <property type="match status" value="1"/>
</dbReference>
<proteinExistence type="predicted"/>
<dbReference type="InterPro" id="IPR020045">
    <property type="entry name" value="DNA_polI_H3TH"/>
</dbReference>
<dbReference type="FunFam" id="1.10.150.20:FF:000003">
    <property type="entry name" value="DNA polymerase I"/>
    <property type="match status" value="1"/>
</dbReference>
<dbReference type="Pfam" id="PF02739">
    <property type="entry name" value="5_3_exonuc_N"/>
    <property type="match status" value="1"/>
</dbReference>
<dbReference type="GO" id="GO:0003677">
    <property type="term" value="F:DNA binding"/>
    <property type="evidence" value="ECO:0007669"/>
    <property type="project" value="UniProtKB-KW"/>
</dbReference>
<dbReference type="InterPro" id="IPR002421">
    <property type="entry name" value="5-3_exonuclease"/>
</dbReference>
<sequence>MGKMTALLLQRFKPDYMLVAFDHGEKTLRHEELASYKANRKPTPSDLIQQLSLVQELLTNLGIKCLSMPGIEADDLIATAAIAAKELGHEVDIVSSDRDLLQLVQSQITVHLPQKGVSELLAVTETNFADAYLPILPSQVADLKGIMGDSSDNLEGVKGIGEKGAVRLLQKYGSLEAILASLDQLSLAEQMKFSAAVESALLCKRLGTLDKKVVMPLTPGELALGVCNESNLRAFLERYELRSLSASLLKP</sequence>
<dbReference type="InterPro" id="IPR008918">
    <property type="entry name" value="HhH2"/>
</dbReference>
<keyword evidence="2" id="KW-0378">Hydrolase</keyword>
<dbReference type="Gene3D" id="1.10.150.20">
    <property type="entry name" value="5' to 3' exonuclease, C-terminal subdomain"/>
    <property type="match status" value="1"/>
</dbReference>
<evidence type="ECO:0000259" key="4">
    <source>
        <dbReference type="SMART" id="SM00475"/>
    </source>
</evidence>
<dbReference type="PANTHER" id="PTHR42646">
    <property type="entry name" value="FLAP ENDONUCLEASE XNI"/>
    <property type="match status" value="1"/>
</dbReference>
<reference evidence="5" key="1">
    <citation type="submission" date="2021-02" db="EMBL/GenBank/DDBJ databases">
        <authorList>
            <person name="Nowell W R."/>
        </authorList>
    </citation>
    <scope>NUCLEOTIDE SEQUENCE</scope>
</reference>
<dbReference type="GO" id="GO:0033567">
    <property type="term" value="P:DNA replication, Okazaki fragment processing"/>
    <property type="evidence" value="ECO:0007669"/>
    <property type="project" value="InterPro"/>
</dbReference>
<keyword evidence="3" id="KW-0238">DNA-binding</keyword>
<feature type="domain" description="5'-3' exonuclease" evidence="4">
    <location>
        <begin position="2"/>
        <end position="225"/>
    </location>
</feature>
<evidence type="ECO:0000256" key="2">
    <source>
        <dbReference type="ARBA" id="ARBA00022801"/>
    </source>
</evidence>
<dbReference type="Gene3D" id="3.40.50.1010">
    <property type="entry name" value="5'-nuclease"/>
    <property type="match status" value="1"/>
</dbReference>
<dbReference type="GO" id="GO:0008409">
    <property type="term" value="F:5'-3' exonuclease activity"/>
    <property type="evidence" value="ECO:0007669"/>
    <property type="project" value="InterPro"/>
</dbReference>